<dbReference type="EMBL" id="AVOT02000910">
    <property type="protein sequence ID" value="MBW0464898.1"/>
    <property type="molecule type" value="Genomic_DNA"/>
</dbReference>
<name>A0A9Q3BGP8_9BASI</name>
<reference evidence="2" key="1">
    <citation type="submission" date="2021-03" db="EMBL/GenBank/DDBJ databases">
        <title>Draft genome sequence of rust myrtle Austropuccinia psidii MF-1, a brazilian biotype.</title>
        <authorList>
            <person name="Quecine M.C."/>
            <person name="Pachon D.M.R."/>
            <person name="Bonatelli M.L."/>
            <person name="Correr F.H."/>
            <person name="Franceschini L.M."/>
            <person name="Leite T.F."/>
            <person name="Margarido G.R.A."/>
            <person name="Almeida C.A."/>
            <person name="Ferrarezi J.A."/>
            <person name="Labate C.A."/>
        </authorList>
    </citation>
    <scope>NUCLEOTIDE SEQUENCE</scope>
    <source>
        <strain evidence="2">MF-1</strain>
    </source>
</reference>
<dbReference type="Proteomes" id="UP000765509">
    <property type="component" value="Unassembled WGS sequence"/>
</dbReference>
<organism evidence="2 3">
    <name type="scientific">Austropuccinia psidii MF-1</name>
    <dbReference type="NCBI Taxonomy" id="1389203"/>
    <lineage>
        <taxon>Eukaryota</taxon>
        <taxon>Fungi</taxon>
        <taxon>Dikarya</taxon>
        <taxon>Basidiomycota</taxon>
        <taxon>Pucciniomycotina</taxon>
        <taxon>Pucciniomycetes</taxon>
        <taxon>Pucciniales</taxon>
        <taxon>Sphaerophragmiaceae</taxon>
        <taxon>Austropuccinia</taxon>
    </lineage>
</organism>
<evidence type="ECO:0000313" key="3">
    <source>
        <dbReference type="Proteomes" id="UP000765509"/>
    </source>
</evidence>
<feature type="compositionally biased region" description="Polar residues" evidence="1">
    <location>
        <begin position="1"/>
        <end position="16"/>
    </location>
</feature>
<gene>
    <name evidence="2" type="ORF">O181_004613</name>
</gene>
<protein>
    <submittedName>
        <fullName evidence="2">Uncharacterized protein</fullName>
    </submittedName>
</protein>
<evidence type="ECO:0000313" key="2">
    <source>
        <dbReference type="EMBL" id="MBW0464898.1"/>
    </source>
</evidence>
<evidence type="ECO:0000256" key="1">
    <source>
        <dbReference type="SAM" id="MobiDB-lite"/>
    </source>
</evidence>
<feature type="region of interest" description="Disordered" evidence="1">
    <location>
        <begin position="1"/>
        <end position="36"/>
    </location>
</feature>
<keyword evidence="3" id="KW-1185">Reference proteome</keyword>
<dbReference type="AlphaFoldDB" id="A0A9Q3BGP8"/>
<proteinExistence type="predicted"/>
<accession>A0A9Q3BGP8</accession>
<sequence length="158" mass="17001">MTPTRSWSSYFIQSNGAGPGHHIINPKDKNARTSTSSQKLAGAFSTLIESPEAEITFFPAVRSKQLPGSSSGDIPVSVQELVYGGKAEGVGSASQLVDRNSELFFQSKEILGFKKDTKNSGRLDTNILERTSPKDKILAEKPKHVIRGSEEGAVPKGI</sequence>
<comment type="caution">
    <text evidence="2">The sequence shown here is derived from an EMBL/GenBank/DDBJ whole genome shotgun (WGS) entry which is preliminary data.</text>
</comment>